<sequence length="142" mass="15973">MIRPRKALRAELYRVLNEALSVDVVVQRQTESASEELVMIEAPSTPKRGDIKADTGHRIDQTVRIHTRFPKGAADVSRREELASQAIDALDAATIDPTDHRVVHWPREPDEEDPVGYDLDGGDRALDLLLTYRLHTQIKATI</sequence>
<dbReference type="EMBL" id="MF580955">
    <property type="protein sequence ID" value="AUO78932.1"/>
    <property type="molecule type" value="Genomic_DNA"/>
</dbReference>
<evidence type="ECO:0000313" key="2">
    <source>
        <dbReference type="Proteomes" id="UP000259847"/>
    </source>
</evidence>
<dbReference type="Proteomes" id="UP000259847">
    <property type="component" value="Segment"/>
</dbReference>
<keyword evidence="2" id="KW-1185">Reference proteome</keyword>
<dbReference type="KEGG" id="vg:40236107"/>
<organism evidence="1 2">
    <name type="scientific">Salinibacter phage M1EM-1</name>
    <dbReference type="NCBI Taxonomy" id="2681616"/>
    <lineage>
        <taxon>Viruses</taxon>
        <taxon>Duplodnaviria</taxon>
        <taxon>Heunggongvirae</taxon>
        <taxon>Uroviricota</taxon>
        <taxon>Caudoviricetes</taxon>
        <taxon>Holosalinivirus</taxon>
        <taxon>Holosalinivirus M1EM1</taxon>
    </lineage>
</organism>
<accession>A0A2I6UG25</accession>
<dbReference type="RefSeq" id="YP_009639316.1">
    <property type="nucleotide sequence ID" value="NC_042348.1"/>
</dbReference>
<reference evidence="1 2" key="1">
    <citation type="submission" date="2017-07" db="EMBL/GenBank/DDBJ databases">
        <title>Characterization of ecologically diverse viruses infecting co-occurring strains of cosmopolitan hyperhalophilic Bacteroidetes.</title>
        <authorList>
            <person name="Villamor J."/>
            <person name="Ramos-Barbero M.D."/>
            <person name="Gonzalez-Torres P."/>
            <person name="Gabaldon T."/>
            <person name="Rollesso-Mora R."/>
            <person name="Meseguer I."/>
            <person name="Martinez-Garcia M."/>
            <person name="Santos F."/>
            <person name="Anton J."/>
        </authorList>
    </citation>
    <scope>NUCLEOTIDE SEQUENCE [LARGE SCALE GENOMIC DNA]</scope>
</reference>
<proteinExistence type="predicted"/>
<evidence type="ECO:0000313" key="1">
    <source>
        <dbReference type="EMBL" id="AUO78932.1"/>
    </source>
</evidence>
<protein>
    <submittedName>
        <fullName evidence="1">Uncharacterized protein</fullName>
    </submittedName>
</protein>
<name>A0A2I6UG25_9CAUD</name>
<dbReference type="GeneID" id="40236107"/>